<sequence>MVNEYEAQHLLQSRWGGTESDKTFITGMPTILPSTLDPTEQGAYLVQLQIEEISHKLRTGDRGIPQNPSPEPIYSSDGKRLNTRKFRYRKKLKEQRHPLIQKMQSVNPDFKPPCDYKPPVTRVVDKILIP</sequence>
<evidence type="ECO:0000256" key="1">
    <source>
        <dbReference type="SAM" id="MobiDB-lite"/>
    </source>
</evidence>
<dbReference type="Pfam" id="PF16275">
    <property type="entry name" value="SF1-HH"/>
    <property type="match status" value="1"/>
</dbReference>
<feature type="domain" description="Splicing factor 1 helix-hairpin" evidence="2">
    <location>
        <begin position="12"/>
        <end position="117"/>
    </location>
</feature>
<reference evidence="4" key="1">
    <citation type="submission" date="2014-03" db="EMBL/GenBank/DDBJ databases">
        <authorList>
            <person name="Aksoy S."/>
            <person name="Warren W."/>
            <person name="Wilson R.K."/>
        </authorList>
    </citation>
    <scope>NUCLEOTIDE SEQUENCE [LARGE SCALE GENOMIC DNA]</scope>
    <source>
        <strain evidence="4">IAEA</strain>
    </source>
</reference>
<dbReference type="AlphaFoldDB" id="A0A1A9WQX1"/>
<evidence type="ECO:0000313" key="3">
    <source>
        <dbReference type="EnsemblMetazoa" id="GBRI028834-PA"/>
    </source>
</evidence>
<organism evidence="3 4">
    <name type="scientific">Glossina brevipalpis</name>
    <dbReference type="NCBI Taxonomy" id="37001"/>
    <lineage>
        <taxon>Eukaryota</taxon>
        <taxon>Metazoa</taxon>
        <taxon>Ecdysozoa</taxon>
        <taxon>Arthropoda</taxon>
        <taxon>Hexapoda</taxon>
        <taxon>Insecta</taxon>
        <taxon>Pterygota</taxon>
        <taxon>Neoptera</taxon>
        <taxon>Endopterygota</taxon>
        <taxon>Diptera</taxon>
        <taxon>Brachycera</taxon>
        <taxon>Muscomorpha</taxon>
        <taxon>Hippoboscoidea</taxon>
        <taxon>Glossinidae</taxon>
        <taxon>Glossina</taxon>
    </lineage>
</organism>
<proteinExistence type="predicted"/>
<reference evidence="3" key="2">
    <citation type="submission" date="2020-05" db="UniProtKB">
        <authorList>
            <consortium name="EnsemblMetazoa"/>
        </authorList>
    </citation>
    <scope>IDENTIFICATION</scope>
    <source>
        <strain evidence="3">IAEA</strain>
    </source>
</reference>
<dbReference type="STRING" id="37001.A0A1A9WQX1"/>
<dbReference type="Gene3D" id="6.10.140.1790">
    <property type="match status" value="1"/>
</dbReference>
<name>A0A1A9WQX1_9MUSC</name>
<dbReference type="VEuPathDB" id="VectorBase:GBRI028834"/>
<dbReference type="InterPro" id="IPR032570">
    <property type="entry name" value="SF1-HH"/>
</dbReference>
<keyword evidence="4" id="KW-1185">Reference proteome</keyword>
<protein>
    <recommendedName>
        <fullName evidence="2">Splicing factor 1 helix-hairpin domain-containing protein</fullName>
    </recommendedName>
</protein>
<dbReference type="EnsemblMetazoa" id="GBRI028834-RA">
    <property type="protein sequence ID" value="GBRI028834-PA"/>
    <property type="gene ID" value="GBRI028834"/>
</dbReference>
<evidence type="ECO:0000313" key="4">
    <source>
        <dbReference type="Proteomes" id="UP000091820"/>
    </source>
</evidence>
<accession>A0A1A9WQX1</accession>
<dbReference type="InterPro" id="IPR047086">
    <property type="entry name" value="SF1-HH_sf"/>
</dbReference>
<evidence type="ECO:0000259" key="2">
    <source>
        <dbReference type="Pfam" id="PF16275"/>
    </source>
</evidence>
<feature type="region of interest" description="Disordered" evidence="1">
    <location>
        <begin position="57"/>
        <end position="80"/>
    </location>
</feature>
<dbReference type="Proteomes" id="UP000091820">
    <property type="component" value="Unassembled WGS sequence"/>
</dbReference>